<dbReference type="PRINTS" id="PR00385">
    <property type="entry name" value="P450"/>
</dbReference>
<dbReference type="PANTHER" id="PTHR24291:SF50">
    <property type="entry name" value="BIFUNCTIONAL ALBAFLAVENONE MONOOXYGENASE_TERPENE SYNTHASE"/>
    <property type="match status" value="1"/>
</dbReference>
<gene>
    <name evidence="7" type="ORF">UFOPK3401_01136</name>
</gene>
<dbReference type="InterPro" id="IPR036396">
    <property type="entry name" value="Cyt_P450_sf"/>
</dbReference>
<sequence>MLRALPRIRKDPLTFLSESAATYGDVVEFPIPGQRVFFANHPDAVKQVLQTEHRTHDRATVQYQSLALVTGNGLLTSDGELWRKERRLMQPAFHRAVLDQFVEHIDIAVDRLLASWARKRDGEIVDVDQAMMRTALEAVGRSLFSHDLSGEAGELVQAVLKALDVVVSRARSPLAPPLNWPTLGNIALRNSLRTLDHTVDVMVGARREAQRRGAGPETPDLLGMLMASEGFDDRQLRDEIVTLIVAGHETVATSLTWTWYLLGQNREVRDTLLAEVDSVLQGQRPTFEHLSQLPYTRQVVDEALRLYPPAWVISRRALVDGDVMGVEVPAGSYVFVSPYVLHRTEKYWPDATRFDPARFASDAGEQTSRFTYIPFGAGPNLCIGRDLALMEAVLVVAAVASKCNLDPVIGQQVSLDPLVTIRPHGGLPMVLKKRFP</sequence>
<protein>
    <submittedName>
        <fullName evidence="7">Unannotated protein</fullName>
    </submittedName>
</protein>
<dbReference type="InterPro" id="IPR002403">
    <property type="entry name" value="Cyt_P450_E_grp-IV"/>
</dbReference>
<organism evidence="7">
    <name type="scientific">freshwater metagenome</name>
    <dbReference type="NCBI Taxonomy" id="449393"/>
    <lineage>
        <taxon>unclassified sequences</taxon>
        <taxon>metagenomes</taxon>
        <taxon>ecological metagenomes</taxon>
    </lineage>
</organism>
<dbReference type="AlphaFoldDB" id="A0A6J7E747"/>
<dbReference type="GO" id="GO:0020037">
    <property type="term" value="F:heme binding"/>
    <property type="evidence" value="ECO:0007669"/>
    <property type="project" value="InterPro"/>
</dbReference>
<dbReference type="PANTHER" id="PTHR24291">
    <property type="entry name" value="CYTOCHROME P450 FAMILY 4"/>
    <property type="match status" value="1"/>
</dbReference>
<keyword evidence="4" id="KW-0560">Oxidoreductase</keyword>
<keyword evidence="5" id="KW-0408">Iron</keyword>
<keyword evidence="2" id="KW-0349">Heme</keyword>
<evidence type="ECO:0000256" key="5">
    <source>
        <dbReference type="ARBA" id="ARBA00023004"/>
    </source>
</evidence>
<evidence type="ECO:0000256" key="6">
    <source>
        <dbReference type="ARBA" id="ARBA00023033"/>
    </source>
</evidence>
<dbReference type="CDD" id="cd20620">
    <property type="entry name" value="CYP132-like"/>
    <property type="match status" value="1"/>
</dbReference>
<reference evidence="7" key="1">
    <citation type="submission" date="2020-05" db="EMBL/GenBank/DDBJ databases">
        <authorList>
            <person name="Chiriac C."/>
            <person name="Salcher M."/>
            <person name="Ghai R."/>
            <person name="Kavagutti S V."/>
        </authorList>
    </citation>
    <scope>NUCLEOTIDE SEQUENCE</scope>
</reference>
<dbReference type="GO" id="GO:0016705">
    <property type="term" value="F:oxidoreductase activity, acting on paired donors, with incorporation or reduction of molecular oxygen"/>
    <property type="evidence" value="ECO:0007669"/>
    <property type="project" value="InterPro"/>
</dbReference>
<accession>A0A6J7E747</accession>
<dbReference type="Gene3D" id="1.10.630.10">
    <property type="entry name" value="Cytochrome P450"/>
    <property type="match status" value="1"/>
</dbReference>
<keyword evidence="6" id="KW-0503">Monooxygenase</keyword>
<keyword evidence="3" id="KW-0479">Metal-binding</keyword>
<evidence type="ECO:0000256" key="3">
    <source>
        <dbReference type="ARBA" id="ARBA00022723"/>
    </source>
</evidence>
<evidence type="ECO:0000256" key="4">
    <source>
        <dbReference type="ARBA" id="ARBA00023002"/>
    </source>
</evidence>
<dbReference type="SUPFAM" id="SSF48264">
    <property type="entry name" value="Cytochrome P450"/>
    <property type="match status" value="1"/>
</dbReference>
<proteinExistence type="inferred from homology"/>
<evidence type="ECO:0000256" key="2">
    <source>
        <dbReference type="ARBA" id="ARBA00022617"/>
    </source>
</evidence>
<dbReference type="PRINTS" id="PR00465">
    <property type="entry name" value="EP450IV"/>
</dbReference>
<dbReference type="EMBL" id="CAFBLM010000055">
    <property type="protein sequence ID" value="CAB4876930.1"/>
    <property type="molecule type" value="Genomic_DNA"/>
</dbReference>
<name>A0A6J7E747_9ZZZZ</name>
<comment type="similarity">
    <text evidence="1">Belongs to the cytochrome P450 family.</text>
</comment>
<dbReference type="Pfam" id="PF00067">
    <property type="entry name" value="p450"/>
    <property type="match status" value="1"/>
</dbReference>
<dbReference type="GO" id="GO:0004497">
    <property type="term" value="F:monooxygenase activity"/>
    <property type="evidence" value="ECO:0007669"/>
    <property type="project" value="UniProtKB-KW"/>
</dbReference>
<evidence type="ECO:0000256" key="1">
    <source>
        <dbReference type="ARBA" id="ARBA00010617"/>
    </source>
</evidence>
<dbReference type="GO" id="GO:0005506">
    <property type="term" value="F:iron ion binding"/>
    <property type="evidence" value="ECO:0007669"/>
    <property type="project" value="InterPro"/>
</dbReference>
<evidence type="ECO:0000313" key="7">
    <source>
        <dbReference type="EMBL" id="CAB4876930.1"/>
    </source>
</evidence>
<dbReference type="InterPro" id="IPR001128">
    <property type="entry name" value="Cyt_P450"/>
</dbReference>
<dbReference type="InterPro" id="IPR050196">
    <property type="entry name" value="Cytochrome_P450_Monoox"/>
</dbReference>